<reference evidence="1 2" key="1">
    <citation type="journal article" date="2018" name="Biotechnol. Biofuels">
        <title>Integrative visual omics of the white-rot fungus Polyporus brumalis exposes the biotechnological potential of its oxidative enzymes for delignifying raw plant biomass.</title>
        <authorList>
            <person name="Miyauchi S."/>
            <person name="Rancon A."/>
            <person name="Drula E."/>
            <person name="Hage H."/>
            <person name="Chaduli D."/>
            <person name="Favel A."/>
            <person name="Grisel S."/>
            <person name="Henrissat B."/>
            <person name="Herpoel-Gimbert I."/>
            <person name="Ruiz-Duenas F.J."/>
            <person name="Chevret D."/>
            <person name="Hainaut M."/>
            <person name="Lin J."/>
            <person name="Wang M."/>
            <person name="Pangilinan J."/>
            <person name="Lipzen A."/>
            <person name="Lesage-Meessen L."/>
            <person name="Navarro D."/>
            <person name="Riley R."/>
            <person name="Grigoriev I.V."/>
            <person name="Zhou S."/>
            <person name="Raouche S."/>
            <person name="Rosso M.N."/>
        </authorList>
    </citation>
    <scope>NUCLEOTIDE SEQUENCE [LARGE SCALE GENOMIC DNA]</scope>
    <source>
        <strain evidence="1 2">BRFM 1820</strain>
    </source>
</reference>
<sequence>MSPEVAPSAPVDTLPPEVLMVIFSDLQDVLEWTGPPSMHKLGHVVHLQSRTWLRISWVCRYWRAVSLASPRLWSTLSDSGHWKSMDWLPAFLERSQQFPLDVSIWRSGPANVAIILAELIQHAGRIHALYLWTKSIPLSSLLAPFEDRFPILEEIVLRDYMDPQTREAQPLLHLSPVRFPRLRRVFLSQVAVSWNHKDLFQSLHELVITRCRRVEALPPSTLLRILRQSPEIEILKFDGHIWSEAYVLPQSPELSLAHMRQMELRGLPLPLSRFLDQLVLPYSTNVLIDYEIDYHVGDISSEVSMILPRQSAFQALLPNWSSLSVDIGGRSVSFAAKSNYHSRGSLKLTAFVPPRHTVNLTTMLWDDILDAFSGSPLMDVGINYHSLANITSDMWATLFTRVPHLVALATSAEEEVNYRGDLSLLEALFSVMESQNPSDGEPYGSRLRTLHLCHFTIDKPFAYAILRLLRFRNANHAPLQCLVFRDPFCRHEVDSVDLLAQLKELVRVDVRYSTRGSGAFRYLDETTSFTEQEVLHEQ</sequence>
<name>A0A371CK52_9APHY</name>
<dbReference type="OrthoDB" id="2757234at2759"/>
<dbReference type="Gene3D" id="1.20.1280.50">
    <property type="match status" value="1"/>
</dbReference>
<dbReference type="Proteomes" id="UP000256964">
    <property type="component" value="Unassembled WGS sequence"/>
</dbReference>
<accession>A0A371CK52</accession>
<proteinExistence type="predicted"/>
<dbReference type="AlphaFoldDB" id="A0A371CK52"/>
<gene>
    <name evidence="1" type="ORF">OH76DRAFT_311711</name>
</gene>
<evidence type="ECO:0000313" key="1">
    <source>
        <dbReference type="EMBL" id="RDX40658.1"/>
    </source>
</evidence>
<evidence type="ECO:0000313" key="2">
    <source>
        <dbReference type="Proteomes" id="UP000256964"/>
    </source>
</evidence>
<dbReference type="EMBL" id="KZ857543">
    <property type="protein sequence ID" value="RDX40658.1"/>
    <property type="molecule type" value="Genomic_DNA"/>
</dbReference>
<protein>
    <submittedName>
        <fullName evidence="1">Uncharacterized protein</fullName>
    </submittedName>
</protein>
<dbReference type="STRING" id="139420.A0A371CK52"/>
<keyword evidence="2" id="KW-1185">Reference proteome</keyword>
<organism evidence="1 2">
    <name type="scientific">Lentinus brumalis</name>
    <dbReference type="NCBI Taxonomy" id="2498619"/>
    <lineage>
        <taxon>Eukaryota</taxon>
        <taxon>Fungi</taxon>
        <taxon>Dikarya</taxon>
        <taxon>Basidiomycota</taxon>
        <taxon>Agaricomycotina</taxon>
        <taxon>Agaricomycetes</taxon>
        <taxon>Polyporales</taxon>
        <taxon>Polyporaceae</taxon>
        <taxon>Lentinus</taxon>
    </lineage>
</organism>